<keyword evidence="3" id="KW-1185">Reference proteome</keyword>
<dbReference type="EMBL" id="WHVB01000045">
    <property type="protein sequence ID" value="KAF8465790.1"/>
    <property type="molecule type" value="Genomic_DNA"/>
</dbReference>
<keyword evidence="1" id="KW-0812">Transmembrane</keyword>
<evidence type="ECO:0000256" key="1">
    <source>
        <dbReference type="SAM" id="Phobius"/>
    </source>
</evidence>
<organism evidence="2 3">
    <name type="scientific">Russula ochroleuca</name>
    <dbReference type="NCBI Taxonomy" id="152965"/>
    <lineage>
        <taxon>Eukaryota</taxon>
        <taxon>Fungi</taxon>
        <taxon>Dikarya</taxon>
        <taxon>Basidiomycota</taxon>
        <taxon>Agaricomycotina</taxon>
        <taxon>Agaricomycetes</taxon>
        <taxon>Russulales</taxon>
        <taxon>Russulaceae</taxon>
        <taxon>Russula</taxon>
    </lineage>
</organism>
<dbReference type="Proteomes" id="UP000759537">
    <property type="component" value="Unassembled WGS sequence"/>
</dbReference>
<protein>
    <submittedName>
        <fullName evidence="2">Uncharacterized protein</fullName>
    </submittedName>
</protein>
<keyword evidence="1" id="KW-0472">Membrane</keyword>
<sequence>MFLVHQSLNVRIGYTVTSSVLISALAITALTIYIPGYQDIPLMPNLSITKTRGEGRCFVGKTPNRDTVWYGCALRIGREMRKHTITDWLLGQQRCSSLVEKSHSVRRCQAYLITPHERCQKHHVSCGQHHTYRDGNSSACAPTLMRNYDAASVNEAAEKPGCG</sequence>
<reference evidence="2" key="2">
    <citation type="journal article" date="2020" name="Nat. Commun.">
        <title>Large-scale genome sequencing of mycorrhizal fungi provides insights into the early evolution of symbiotic traits.</title>
        <authorList>
            <person name="Miyauchi S."/>
            <person name="Kiss E."/>
            <person name="Kuo A."/>
            <person name="Drula E."/>
            <person name="Kohler A."/>
            <person name="Sanchez-Garcia M."/>
            <person name="Morin E."/>
            <person name="Andreopoulos B."/>
            <person name="Barry K.W."/>
            <person name="Bonito G."/>
            <person name="Buee M."/>
            <person name="Carver A."/>
            <person name="Chen C."/>
            <person name="Cichocki N."/>
            <person name="Clum A."/>
            <person name="Culley D."/>
            <person name="Crous P.W."/>
            <person name="Fauchery L."/>
            <person name="Girlanda M."/>
            <person name="Hayes R.D."/>
            <person name="Keri Z."/>
            <person name="LaButti K."/>
            <person name="Lipzen A."/>
            <person name="Lombard V."/>
            <person name="Magnuson J."/>
            <person name="Maillard F."/>
            <person name="Murat C."/>
            <person name="Nolan M."/>
            <person name="Ohm R.A."/>
            <person name="Pangilinan J."/>
            <person name="Pereira M.F."/>
            <person name="Perotto S."/>
            <person name="Peter M."/>
            <person name="Pfister S."/>
            <person name="Riley R."/>
            <person name="Sitrit Y."/>
            <person name="Stielow J.B."/>
            <person name="Szollosi G."/>
            <person name="Zifcakova L."/>
            <person name="Stursova M."/>
            <person name="Spatafora J.W."/>
            <person name="Tedersoo L."/>
            <person name="Vaario L.M."/>
            <person name="Yamada A."/>
            <person name="Yan M."/>
            <person name="Wang P."/>
            <person name="Xu J."/>
            <person name="Bruns T."/>
            <person name="Baldrian P."/>
            <person name="Vilgalys R."/>
            <person name="Dunand C."/>
            <person name="Henrissat B."/>
            <person name="Grigoriev I.V."/>
            <person name="Hibbett D."/>
            <person name="Nagy L.G."/>
            <person name="Martin F.M."/>
        </authorList>
    </citation>
    <scope>NUCLEOTIDE SEQUENCE</scope>
    <source>
        <strain evidence="2">Prilba</strain>
    </source>
</reference>
<reference evidence="2" key="1">
    <citation type="submission" date="2019-10" db="EMBL/GenBank/DDBJ databases">
        <authorList>
            <consortium name="DOE Joint Genome Institute"/>
            <person name="Kuo A."/>
            <person name="Miyauchi S."/>
            <person name="Kiss E."/>
            <person name="Drula E."/>
            <person name="Kohler A."/>
            <person name="Sanchez-Garcia M."/>
            <person name="Andreopoulos B."/>
            <person name="Barry K.W."/>
            <person name="Bonito G."/>
            <person name="Buee M."/>
            <person name="Carver A."/>
            <person name="Chen C."/>
            <person name="Cichocki N."/>
            <person name="Clum A."/>
            <person name="Culley D."/>
            <person name="Crous P.W."/>
            <person name="Fauchery L."/>
            <person name="Girlanda M."/>
            <person name="Hayes R."/>
            <person name="Keri Z."/>
            <person name="LaButti K."/>
            <person name="Lipzen A."/>
            <person name="Lombard V."/>
            <person name="Magnuson J."/>
            <person name="Maillard F."/>
            <person name="Morin E."/>
            <person name="Murat C."/>
            <person name="Nolan M."/>
            <person name="Ohm R."/>
            <person name="Pangilinan J."/>
            <person name="Pereira M."/>
            <person name="Perotto S."/>
            <person name="Peter M."/>
            <person name="Riley R."/>
            <person name="Sitrit Y."/>
            <person name="Stielow B."/>
            <person name="Szollosi G."/>
            <person name="Zifcakova L."/>
            <person name="Stursova M."/>
            <person name="Spatafora J.W."/>
            <person name="Tedersoo L."/>
            <person name="Vaario L.-M."/>
            <person name="Yamada A."/>
            <person name="Yan M."/>
            <person name="Wang P."/>
            <person name="Xu J."/>
            <person name="Bruns T."/>
            <person name="Baldrian P."/>
            <person name="Vilgalys R."/>
            <person name="Henrissat B."/>
            <person name="Grigoriev I.V."/>
            <person name="Hibbett D."/>
            <person name="Nagy L.G."/>
            <person name="Martin F.M."/>
        </authorList>
    </citation>
    <scope>NUCLEOTIDE SEQUENCE</scope>
    <source>
        <strain evidence="2">Prilba</strain>
    </source>
</reference>
<name>A0A9P5JW61_9AGAM</name>
<keyword evidence="1" id="KW-1133">Transmembrane helix</keyword>
<proteinExistence type="predicted"/>
<evidence type="ECO:0000313" key="2">
    <source>
        <dbReference type="EMBL" id="KAF8465790.1"/>
    </source>
</evidence>
<accession>A0A9P5JW61</accession>
<feature type="transmembrane region" description="Helical" evidence="1">
    <location>
        <begin position="12"/>
        <end position="34"/>
    </location>
</feature>
<comment type="caution">
    <text evidence="2">The sequence shown here is derived from an EMBL/GenBank/DDBJ whole genome shotgun (WGS) entry which is preliminary data.</text>
</comment>
<evidence type="ECO:0000313" key="3">
    <source>
        <dbReference type="Proteomes" id="UP000759537"/>
    </source>
</evidence>
<dbReference type="AlphaFoldDB" id="A0A9P5JW61"/>
<gene>
    <name evidence="2" type="ORF">DFH94DRAFT_782516</name>
</gene>